<evidence type="ECO:0000313" key="1">
    <source>
        <dbReference type="EMBL" id="MBF6224725.1"/>
    </source>
</evidence>
<dbReference type="InterPro" id="IPR051082">
    <property type="entry name" value="Pentapeptide-BTB/POZ_domain"/>
</dbReference>
<dbReference type="Gene3D" id="2.160.20.80">
    <property type="entry name" value="E3 ubiquitin-protein ligase SopA"/>
    <property type="match status" value="1"/>
</dbReference>
<reference evidence="1 2" key="1">
    <citation type="submission" date="2020-10" db="EMBL/GenBank/DDBJ databases">
        <title>Identification of Nocardia species via Next-generation sequencing and recognition of intraspecies genetic diversity.</title>
        <authorList>
            <person name="Li P."/>
            <person name="Li P."/>
            <person name="Lu B."/>
        </authorList>
    </citation>
    <scope>NUCLEOTIDE SEQUENCE [LARGE SCALE GENOMIC DNA]</scope>
    <source>
        <strain evidence="1 2">N-11</strain>
    </source>
</reference>
<comment type="caution">
    <text evidence="1">The sequence shown here is derived from an EMBL/GenBank/DDBJ whole genome shotgun (WGS) entry which is preliminary data.</text>
</comment>
<dbReference type="Proteomes" id="UP000807309">
    <property type="component" value="Unassembled WGS sequence"/>
</dbReference>
<protein>
    <submittedName>
        <fullName evidence="1">Pentapeptide repeat-containing protein</fullName>
    </submittedName>
</protein>
<dbReference type="PANTHER" id="PTHR14136">
    <property type="entry name" value="BTB_POZ DOMAIN-CONTAINING PROTEIN KCTD9"/>
    <property type="match status" value="1"/>
</dbReference>
<dbReference type="InterPro" id="IPR001646">
    <property type="entry name" value="5peptide_repeat"/>
</dbReference>
<dbReference type="PANTHER" id="PTHR14136:SF17">
    <property type="entry name" value="BTB_POZ DOMAIN-CONTAINING PROTEIN KCTD9"/>
    <property type="match status" value="1"/>
</dbReference>
<organism evidence="1 2">
    <name type="scientific">Nocardia abscessus</name>
    <dbReference type="NCBI Taxonomy" id="120957"/>
    <lineage>
        <taxon>Bacteria</taxon>
        <taxon>Bacillati</taxon>
        <taxon>Actinomycetota</taxon>
        <taxon>Actinomycetes</taxon>
        <taxon>Mycobacteriales</taxon>
        <taxon>Nocardiaceae</taxon>
        <taxon>Nocardia</taxon>
    </lineage>
</organism>
<keyword evidence="2" id="KW-1185">Reference proteome</keyword>
<proteinExistence type="predicted"/>
<accession>A0ABS0C2W5</accession>
<dbReference type="Pfam" id="PF00805">
    <property type="entry name" value="Pentapeptide"/>
    <property type="match status" value="2"/>
</dbReference>
<gene>
    <name evidence="1" type="ORF">IU470_06340</name>
</gene>
<name>A0ABS0C2W5_9NOCA</name>
<dbReference type="EMBL" id="JADLRE010000004">
    <property type="protein sequence ID" value="MBF6224725.1"/>
    <property type="molecule type" value="Genomic_DNA"/>
</dbReference>
<evidence type="ECO:0000313" key="2">
    <source>
        <dbReference type="Proteomes" id="UP000807309"/>
    </source>
</evidence>
<dbReference type="RefSeq" id="WP_195032054.1">
    <property type="nucleotide sequence ID" value="NZ_JADLRE010000004.1"/>
</dbReference>
<sequence>MATLGATLTAAGALWFTAQSLRATNSQHSLSQQTAVTDRFRLAAEQLASDKIDVRLSGIYLLERLAKDSPADHPTVFAMLSAFLRTHTNASECPTQSPLRPIPADIQAVLTVITRRVLGPEPLADELDLRLTCLAEGDFSDVMLSHADFTRANLRTVNLTGAFIPYANLTDADLTGASLVNTYLGAANLVGAKLIGADLTGADLRGANLTRTDLTRITYDLTTQWPDGFTPP</sequence>
<dbReference type="SUPFAM" id="SSF141571">
    <property type="entry name" value="Pentapeptide repeat-like"/>
    <property type="match status" value="1"/>
</dbReference>